<proteinExistence type="predicted"/>
<feature type="coiled-coil region" evidence="1">
    <location>
        <begin position="14"/>
        <end position="51"/>
    </location>
</feature>
<dbReference type="GO" id="GO:0070676">
    <property type="term" value="P:intralumenal vesicle formation"/>
    <property type="evidence" value="ECO:0007669"/>
    <property type="project" value="EnsemblFungi"/>
</dbReference>
<dbReference type="Pfam" id="PF03357">
    <property type="entry name" value="Snf7"/>
    <property type="match status" value="1"/>
</dbReference>
<dbReference type="RefSeq" id="XP_019017429.1">
    <property type="nucleotide sequence ID" value="XM_019161125.1"/>
</dbReference>
<dbReference type="InterPro" id="IPR005024">
    <property type="entry name" value="Snf7_fam"/>
</dbReference>
<dbReference type="GO" id="GO:0000815">
    <property type="term" value="C:ESCRT III complex"/>
    <property type="evidence" value="ECO:0007669"/>
    <property type="project" value="EnsemblFungi"/>
</dbReference>
<sequence length="226" mass="25807">MDLVKNAIWGPDPKEQYRKCLQSLRKNKRQLDRQIQDLNNVEKKSKSLIKQAAKKNDMKSARLYAKELRNTQKVNERMHVSRATLDSIELKLNEQQQLIKIKGSLQKSTAIMQDMSQLVRVPQISKTVQELSKELTKSGVIDEMVSDMLDSAEWEDEELDENEEIDDLLTDILGDKETAIVQEPSTPAAVQQEAQKTELAAAIEADDDDDEDLIQNMRQRLSSLQG</sequence>
<reference evidence="2 3" key="1">
    <citation type="journal article" date="2016" name="Proc. Natl. Acad. Sci. U.S.A.">
        <title>Comparative genomics of biotechnologically important yeasts.</title>
        <authorList>
            <person name="Riley R."/>
            <person name="Haridas S."/>
            <person name="Wolfe K.H."/>
            <person name="Lopes M.R."/>
            <person name="Hittinger C.T."/>
            <person name="Goeker M."/>
            <person name="Salamov A.A."/>
            <person name="Wisecaver J.H."/>
            <person name="Long T.M."/>
            <person name="Calvey C.H."/>
            <person name="Aerts A.L."/>
            <person name="Barry K.W."/>
            <person name="Choi C."/>
            <person name="Clum A."/>
            <person name="Coughlan A.Y."/>
            <person name="Deshpande S."/>
            <person name="Douglass A.P."/>
            <person name="Hanson S.J."/>
            <person name="Klenk H.-P."/>
            <person name="LaButti K.M."/>
            <person name="Lapidus A."/>
            <person name="Lindquist E.A."/>
            <person name="Lipzen A.M."/>
            <person name="Meier-Kolthoff J.P."/>
            <person name="Ohm R.A."/>
            <person name="Otillar R.P."/>
            <person name="Pangilinan J.L."/>
            <person name="Peng Y."/>
            <person name="Rokas A."/>
            <person name="Rosa C.A."/>
            <person name="Scheuner C."/>
            <person name="Sibirny A.A."/>
            <person name="Slot J.C."/>
            <person name="Stielow J.B."/>
            <person name="Sun H."/>
            <person name="Kurtzman C.P."/>
            <person name="Blackwell M."/>
            <person name="Grigoriev I.V."/>
            <person name="Jeffries T.W."/>
        </authorList>
    </citation>
    <scope>NUCLEOTIDE SEQUENCE [LARGE SCALE GENOMIC DNA]</scope>
    <source>
        <strain evidence="2 3">NRRL Y-2026</strain>
    </source>
</reference>
<dbReference type="STRING" id="763406.A0A1E3NJR0"/>
<name>A0A1E3NJR0_9ASCO</name>
<dbReference type="EMBL" id="KV454003">
    <property type="protein sequence ID" value="ODQ46316.1"/>
    <property type="molecule type" value="Genomic_DNA"/>
</dbReference>
<keyword evidence="1" id="KW-0175">Coiled coil</keyword>
<dbReference type="Gene3D" id="6.10.140.1230">
    <property type="match status" value="1"/>
</dbReference>
<dbReference type="GO" id="GO:0043328">
    <property type="term" value="P:protein transport to vacuole involved in ubiquitin-dependent protein catabolic process via the multivesicular body sorting pathway"/>
    <property type="evidence" value="ECO:0007669"/>
    <property type="project" value="EnsemblFungi"/>
</dbReference>
<organism evidence="2 3">
    <name type="scientific">Pichia membranifaciens NRRL Y-2026</name>
    <dbReference type="NCBI Taxonomy" id="763406"/>
    <lineage>
        <taxon>Eukaryota</taxon>
        <taxon>Fungi</taxon>
        <taxon>Dikarya</taxon>
        <taxon>Ascomycota</taxon>
        <taxon>Saccharomycotina</taxon>
        <taxon>Pichiomycetes</taxon>
        <taxon>Pichiales</taxon>
        <taxon>Pichiaceae</taxon>
        <taxon>Pichia</taxon>
    </lineage>
</organism>
<evidence type="ECO:0000313" key="2">
    <source>
        <dbReference type="EMBL" id="ODQ46316.1"/>
    </source>
</evidence>
<evidence type="ECO:0000313" key="3">
    <source>
        <dbReference type="Proteomes" id="UP000094455"/>
    </source>
</evidence>
<accession>A0A1E3NJR0</accession>
<dbReference type="GO" id="GO:1904669">
    <property type="term" value="P:ATP export"/>
    <property type="evidence" value="ECO:0007669"/>
    <property type="project" value="EnsemblFungi"/>
</dbReference>
<dbReference type="OrthoDB" id="2329734at2759"/>
<dbReference type="PANTHER" id="PTHR10476">
    <property type="entry name" value="CHARGED MULTIVESICULAR BODY PROTEIN"/>
    <property type="match status" value="1"/>
</dbReference>
<protein>
    <recommendedName>
        <fullName evidence="4">Vacuolar protein-sorting-associated protein 24</fullName>
    </recommendedName>
</protein>
<evidence type="ECO:0008006" key="4">
    <source>
        <dbReference type="Google" id="ProtNLM"/>
    </source>
</evidence>
<gene>
    <name evidence="2" type="ORF">PICMEDRAFT_16217</name>
</gene>
<evidence type="ECO:0000256" key="1">
    <source>
        <dbReference type="SAM" id="Coils"/>
    </source>
</evidence>
<keyword evidence="3" id="KW-1185">Reference proteome</keyword>
<dbReference type="Proteomes" id="UP000094455">
    <property type="component" value="Unassembled WGS sequence"/>
</dbReference>
<dbReference type="GeneID" id="30177812"/>
<dbReference type="AlphaFoldDB" id="A0A1E3NJR0"/>
<dbReference type="GO" id="GO:0042802">
    <property type="term" value="F:identical protein binding"/>
    <property type="evidence" value="ECO:0007669"/>
    <property type="project" value="EnsemblFungi"/>
</dbReference>